<evidence type="ECO:0000313" key="4">
    <source>
        <dbReference type="Proteomes" id="UP000216857"/>
    </source>
</evidence>
<organism evidence="3 4">
    <name type="scientific">Bordetella genomosp. 9</name>
    <dbReference type="NCBI Taxonomy" id="1416803"/>
    <lineage>
        <taxon>Bacteria</taxon>
        <taxon>Pseudomonadati</taxon>
        <taxon>Pseudomonadota</taxon>
        <taxon>Betaproteobacteria</taxon>
        <taxon>Burkholderiales</taxon>
        <taxon>Alcaligenaceae</taxon>
        <taxon>Bordetella</taxon>
    </lineage>
</organism>
<evidence type="ECO:0000256" key="1">
    <source>
        <dbReference type="SAM" id="MobiDB-lite"/>
    </source>
</evidence>
<dbReference type="STRING" id="1416803.CAL13_08165"/>
<dbReference type="Pfam" id="PF13091">
    <property type="entry name" value="PLDc_2"/>
    <property type="match status" value="2"/>
</dbReference>
<feature type="region of interest" description="Disordered" evidence="1">
    <location>
        <begin position="245"/>
        <end position="277"/>
    </location>
</feature>
<evidence type="ECO:0000259" key="2">
    <source>
        <dbReference type="PROSITE" id="PS50035"/>
    </source>
</evidence>
<dbReference type="PANTHER" id="PTHR21248">
    <property type="entry name" value="CARDIOLIPIN SYNTHASE"/>
    <property type="match status" value="1"/>
</dbReference>
<gene>
    <name evidence="3" type="ORF">CAL26_17410</name>
</gene>
<reference evidence="3" key="1">
    <citation type="submission" date="2017-05" db="EMBL/GenBank/DDBJ databases">
        <title>Complete and WGS of Bordetella genogroups.</title>
        <authorList>
            <person name="Spilker T."/>
            <person name="Lipuma J."/>
        </authorList>
    </citation>
    <scope>NUCLEOTIDE SEQUENCE</scope>
    <source>
        <strain evidence="3">AU21707</strain>
    </source>
</reference>
<dbReference type="EMBL" id="NEVJ01000003">
    <property type="protein sequence ID" value="OZI19403.1"/>
    <property type="molecule type" value="Genomic_DNA"/>
</dbReference>
<evidence type="ECO:0000313" key="3">
    <source>
        <dbReference type="EMBL" id="OZI19403.1"/>
    </source>
</evidence>
<dbReference type="InterPro" id="IPR025202">
    <property type="entry name" value="PLD-like_dom"/>
</dbReference>
<dbReference type="Proteomes" id="UP000216857">
    <property type="component" value="Unassembled WGS sequence"/>
</dbReference>
<dbReference type="Gene3D" id="3.30.870.10">
    <property type="entry name" value="Endonuclease Chain A"/>
    <property type="match status" value="2"/>
</dbReference>
<feature type="compositionally biased region" description="Basic and acidic residues" evidence="1">
    <location>
        <begin position="268"/>
        <end position="277"/>
    </location>
</feature>
<proteinExistence type="predicted"/>
<feature type="domain" description="PLD phosphodiesterase" evidence="2">
    <location>
        <begin position="415"/>
        <end position="442"/>
    </location>
</feature>
<feature type="domain" description="PLD phosphodiesterase" evidence="2">
    <location>
        <begin position="217"/>
        <end position="244"/>
    </location>
</feature>
<protein>
    <submittedName>
        <fullName evidence="3">Cardiolipin synthase B</fullName>
    </submittedName>
</protein>
<name>A0A261R500_9BORD</name>
<dbReference type="GO" id="GO:0032049">
    <property type="term" value="P:cardiolipin biosynthetic process"/>
    <property type="evidence" value="ECO:0007669"/>
    <property type="project" value="UniProtKB-ARBA"/>
</dbReference>
<dbReference type="SMART" id="SM00155">
    <property type="entry name" value="PLDc"/>
    <property type="match status" value="2"/>
</dbReference>
<comment type="caution">
    <text evidence="3">The sequence shown here is derived from an EMBL/GenBank/DDBJ whole genome shotgun (WGS) entry which is preliminary data.</text>
</comment>
<dbReference type="PANTHER" id="PTHR21248:SF22">
    <property type="entry name" value="PHOSPHOLIPASE D"/>
    <property type="match status" value="1"/>
</dbReference>
<dbReference type="AlphaFoldDB" id="A0A261R500"/>
<dbReference type="CDD" id="cd09159">
    <property type="entry name" value="PLDc_ybhO_like_2"/>
    <property type="match status" value="1"/>
</dbReference>
<dbReference type="GO" id="GO:0030572">
    <property type="term" value="F:phosphatidyltransferase activity"/>
    <property type="evidence" value="ECO:0007669"/>
    <property type="project" value="UniProtKB-ARBA"/>
</dbReference>
<dbReference type="InterPro" id="IPR001736">
    <property type="entry name" value="PLipase_D/transphosphatidylase"/>
</dbReference>
<dbReference type="PROSITE" id="PS50035">
    <property type="entry name" value="PLD"/>
    <property type="match status" value="2"/>
</dbReference>
<keyword evidence="4" id="KW-1185">Reference proteome</keyword>
<sequence length="502" mass="55357">MRTRRGGACIVPHKKKNDMKRLWRAGWLVVVVFALGACATVPDTGDGAMPRDQIRIATDSGWLSYQRSQAIVKGLEKAGPPSTHFEPGDMDAQTAGFLARHLQVEEAISGSPLTAGNSVELLADGPSTYREMLAAIRGARQYVHMESYIFDADEAGQRFSDALIAKRREGVPVALMVDGVGTLSTPKAFFDRMRDAGVQVVVFNPINPVEARAGWSPNNRDHRKLLVVDGKTGFLGGINISGVYESSPSSGSSASILRGSSADADNAPDPKEAPWRDTQIRVQGPAVAEIERVMQAGWESQHGPPLDPREFYPRADRQGDLLVRIIANRPGDRDGYTLYLTFMSAIQSAQRSIHITMAYFVPDPAFVRALADAARRNVDVAMVLPGFSDSSLVFHAGRSYYSELLEAGVKIYERRDAFLHAKTAVIDGVWSTVGSSNLDWRSFALNYELNAVIIGPRFGRQMEGLFADDVAHAQRIEPDAWKDRGIRDRFMESISRMFERWL</sequence>
<accession>A0A261R500</accession>
<feature type="compositionally biased region" description="Low complexity" evidence="1">
    <location>
        <begin position="245"/>
        <end position="261"/>
    </location>
</feature>
<dbReference type="CDD" id="cd09110">
    <property type="entry name" value="PLDc_CLS_1"/>
    <property type="match status" value="1"/>
</dbReference>
<dbReference type="SUPFAM" id="SSF56024">
    <property type="entry name" value="Phospholipase D/nuclease"/>
    <property type="match status" value="2"/>
</dbReference>